<protein>
    <submittedName>
        <fullName evidence="1">Uncharacterized protein</fullName>
    </submittedName>
</protein>
<proteinExistence type="predicted"/>
<accession>A0A843XBI1</accession>
<organism evidence="1 2">
    <name type="scientific">Colocasia esculenta</name>
    <name type="common">Wild taro</name>
    <name type="synonym">Arum esculentum</name>
    <dbReference type="NCBI Taxonomy" id="4460"/>
    <lineage>
        <taxon>Eukaryota</taxon>
        <taxon>Viridiplantae</taxon>
        <taxon>Streptophyta</taxon>
        <taxon>Embryophyta</taxon>
        <taxon>Tracheophyta</taxon>
        <taxon>Spermatophyta</taxon>
        <taxon>Magnoliopsida</taxon>
        <taxon>Liliopsida</taxon>
        <taxon>Araceae</taxon>
        <taxon>Aroideae</taxon>
        <taxon>Colocasieae</taxon>
        <taxon>Colocasia</taxon>
    </lineage>
</organism>
<dbReference type="AlphaFoldDB" id="A0A843XBI1"/>
<sequence>MTSSLITCAEATTPSIHVGRRSSVPDECRSDLVQRTTTSSHITVPKRPRLANYDVLVRCECRSDLVFDLFSCCQDQLRAHGITIDKAIMRLAKFQYFNHV</sequence>
<gene>
    <name evidence="1" type="ORF">Taro_049678</name>
</gene>
<evidence type="ECO:0000313" key="1">
    <source>
        <dbReference type="EMBL" id="MQM16718.1"/>
    </source>
</evidence>
<reference evidence="1" key="1">
    <citation type="submission" date="2017-07" db="EMBL/GenBank/DDBJ databases">
        <title>Taro Niue Genome Assembly and Annotation.</title>
        <authorList>
            <person name="Atibalentja N."/>
            <person name="Keating K."/>
            <person name="Fields C.J."/>
        </authorList>
    </citation>
    <scope>NUCLEOTIDE SEQUENCE</scope>
    <source>
        <strain evidence="1">Niue_2</strain>
        <tissue evidence="1">Leaf</tissue>
    </source>
</reference>
<comment type="caution">
    <text evidence="1">The sequence shown here is derived from an EMBL/GenBank/DDBJ whole genome shotgun (WGS) entry which is preliminary data.</text>
</comment>
<dbReference type="EMBL" id="NMUH01007137">
    <property type="protein sequence ID" value="MQM16718.1"/>
    <property type="molecule type" value="Genomic_DNA"/>
</dbReference>
<evidence type="ECO:0000313" key="2">
    <source>
        <dbReference type="Proteomes" id="UP000652761"/>
    </source>
</evidence>
<dbReference type="Proteomes" id="UP000652761">
    <property type="component" value="Unassembled WGS sequence"/>
</dbReference>
<name>A0A843XBI1_COLES</name>
<keyword evidence="2" id="KW-1185">Reference proteome</keyword>